<sequence length="690" mass="76156">MDFLKSSKMDFLYNKNDQSLQTQLLVSDIISTVMGFFFCLLGFLGKKENEDTLLQEPLLNGTGTRNATQSNKSSGGEIVAPFPIASLLSKLTFSWMGPLIDAGYRKTLDLDDVPQLAGIDSVEGAFPIFRSKLEFDYGSGSRITTFKLVKALLFVTRWEILLKAFLSLVGTLASYVGPYLIDSFVQYLNGNRALKNQGYVLVSTFFVAKLIECLAQRHWAFGVQQAGIRARGVLVATIYNEGLSILCQSKQDKTSGEIINFMSVDAQRIGDFVWYMHDVWLVIVQVGLALVILYKNLGLASIAALVVTVASTDQSVVNLNMPYAVGACAFSMIQLLGIIVVMSIVAWQQFYIPSARELARLGGVCKAPVIQHFAETMSGSTTIRSFDQESRFKELNMKPIDGHSRPNFYTAGAMEWLRFRLDMLASIIFAFSLVFLISIPKGKIDPSIAGLAVMYGLNLNMFQARVIWKLCNMENKIISVERILQYAAMPSEPPLVIEENRPNGALPSQGDFVIQDLQVCYAPHMPLVLRGLTCTFRGGMKTGIVGRTGSGKSTLIQTLFRIVEPAAGQISDRCYREWGELEYGSAAAGLPRPGTTQEKQGLGARRRHCISGYSYRQSYTANTEASFSDCTVLTIAHKITSVVDSDMVLLLDNGLIDEYDSPTKLLQNKSSSFSKLVAEYSTRSSSSVEK</sequence>
<accession>A0ACB7Z2H7</accession>
<organism evidence="1 2">
    <name type="scientific">Vaccinium darrowii</name>
    <dbReference type="NCBI Taxonomy" id="229202"/>
    <lineage>
        <taxon>Eukaryota</taxon>
        <taxon>Viridiplantae</taxon>
        <taxon>Streptophyta</taxon>
        <taxon>Embryophyta</taxon>
        <taxon>Tracheophyta</taxon>
        <taxon>Spermatophyta</taxon>
        <taxon>Magnoliopsida</taxon>
        <taxon>eudicotyledons</taxon>
        <taxon>Gunneridae</taxon>
        <taxon>Pentapetalae</taxon>
        <taxon>asterids</taxon>
        <taxon>Ericales</taxon>
        <taxon>Ericaceae</taxon>
        <taxon>Vaccinioideae</taxon>
        <taxon>Vaccinieae</taxon>
        <taxon>Vaccinium</taxon>
    </lineage>
</organism>
<proteinExistence type="predicted"/>
<gene>
    <name evidence="1" type="ORF">Vadar_008409</name>
</gene>
<name>A0ACB7Z2H7_9ERIC</name>
<evidence type="ECO:0000313" key="2">
    <source>
        <dbReference type="Proteomes" id="UP000828048"/>
    </source>
</evidence>
<dbReference type="Proteomes" id="UP000828048">
    <property type="component" value="Chromosome 4"/>
</dbReference>
<protein>
    <submittedName>
        <fullName evidence="1">Uncharacterized protein</fullName>
    </submittedName>
</protein>
<keyword evidence="2" id="KW-1185">Reference proteome</keyword>
<dbReference type="EMBL" id="CM037154">
    <property type="protein sequence ID" value="KAH7860034.1"/>
    <property type="molecule type" value="Genomic_DNA"/>
</dbReference>
<reference evidence="1 2" key="1">
    <citation type="journal article" date="2021" name="Hortic Res">
        <title>High-quality reference genome and annotation aids understanding of berry development for evergreen blueberry (Vaccinium darrowii).</title>
        <authorList>
            <person name="Yu J."/>
            <person name="Hulse-Kemp A.M."/>
            <person name="Babiker E."/>
            <person name="Staton M."/>
        </authorList>
    </citation>
    <scope>NUCLEOTIDE SEQUENCE [LARGE SCALE GENOMIC DNA]</scope>
    <source>
        <strain evidence="2">cv. NJ 8807/NJ 8810</strain>
        <tissue evidence="1">Young leaf</tissue>
    </source>
</reference>
<evidence type="ECO:0000313" key="1">
    <source>
        <dbReference type="EMBL" id="KAH7860034.1"/>
    </source>
</evidence>
<comment type="caution">
    <text evidence="1">The sequence shown here is derived from an EMBL/GenBank/DDBJ whole genome shotgun (WGS) entry which is preliminary data.</text>
</comment>